<keyword evidence="3" id="KW-0521">NADP</keyword>
<dbReference type="EMBL" id="HBIA01007337">
    <property type="protein sequence ID" value="CAE0232008.1"/>
    <property type="molecule type" value="Transcribed_RNA"/>
</dbReference>
<dbReference type="GO" id="GO:0006559">
    <property type="term" value="P:L-phenylalanine catabolic process"/>
    <property type="evidence" value="ECO:0007669"/>
    <property type="project" value="TreeGrafter"/>
</dbReference>
<comment type="subunit">
    <text evidence="2">Homodimer.</text>
</comment>
<dbReference type="PANTHER" id="PTHR15104:SF0">
    <property type="entry name" value="DIHYDROPTERIDINE REDUCTASE"/>
    <property type="match status" value="1"/>
</dbReference>
<sequence length="230" mass="25325">MKRALIVGGNGALGKAMVNSFKQKQWGVLSIDLTSNKQADANLILKAEDKLPDLQQIYSQTESFSKTFDSIVCVAGGFTVSNIKDEDCIEKYLEMDRVNFQSALLTGHLSTKYLDQMGLLVFTGAAAAFEGPVNFAYGYGMSKCATHHLAMHIAERQEIPKTSTVVTILPQTIDTPGNREAMADADKSEWQPTEKIAALVRSWAEGDNRPMNGSFAKLHYKNECMTSEFV</sequence>
<protein>
    <recommendedName>
        <fullName evidence="7">Dihydropteridine reductase</fullName>
        <ecNumber evidence="6">1.5.1.34</ecNumber>
    </recommendedName>
    <alternativeName>
        <fullName evidence="8">Quinoid dihydropteridine reductase</fullName>
    </alternativeName>
</protein>
<evidence type="ECO:0000256" key="5">
    <source>
        <dbReference type="ARBA" id="ARBA00023007"/>
    </source>
</evidence>
<evidence type="ECO:0000256" key="7">
    <source>
        <dbReference type="ARBA" id="ARBA00039520"/>
    </source>
</evidence>
<dbReference type="GO" id="GO:0070404">
    <property type="term" value="F:NADH binding"/>
    <property type="evidence" value="ECO:0007669"/>
    <property type="project" value="TreeGrafter"/>
</dbReference>
<dbReference type="PANTHER" id="PTHR15104">
    <property type="entry name" value="DIHYDROPTERIDINE REDUCTASE"/>
    <property type="match status" value="1"/>
</dbReference>
<keyword evidence="4" id="KW-0560">Oxidoreductase</keyword>
<dbReference type="SUPFAM" id="SSF51735">
    <property type="entry name" value="NAD(P)-binding Rossmann-fold domains"/>
    <property type="match status" value="1"/>
</dbReference>
<reference evidence="9" key="1">
    <citation type="submission" date="2021-01" db="EMBL/GenBank/DDBJ databases">
        <authorList>
            <person name="Corre E."/>
            <person name="Pelletier E."/>
            <person name="Niang G."/>
            <person name="Scheremetjew M."/>
            <person name="Finn R."/>
            <person name="Kale V."/>
            <person name="Holt S."/>
            <person name="Cochrane G."/>
            <person name="Meng A."/>
            <person name="Brown T."/>
            <person name="Cohen L."/>
        </authorList>
    </citation>
    <scope>NUCLEOTIDE SEQUENCE</scope>
    <source>
        <strain evidence="9">Ras09</strain>
    </source>
</reference>
<accession>A0A7S3FUQ0</accession>
<dbReference type="Pfam" id="PF00106">
    <property type="entry name" value="adh_short"/>
    <property type="match status" value="1"/>
</dbReference>
<evidence type="ECO:0000256" key="2">
    <source>
        <dbReference type="ARBA" id="ARBA00011738"/>
    </source>
</evidence>
<evidence type="ECO:0000256" key="3">
    <source>
        <dbReference type="ARBA" id="ARBA00022857"/>
    </source>
</evidence>
<comment type="similarity">
    <text evidence="1">Belongs to the short-chain dehydrogenases/reductases (SDR) family.</text>
</comment>
<dbReference type="InterPro" id="IPR002347">
    <property type="entry name" value="SDR_fam"/>
</dbReference>
<name>A0A7S3FUQ0_9SPIT</name>
<evidence type="ECO:0000256" key="8">
    <source>
        <dbReference type="ARBA" id="ARBA00041348"/>
    </source>
</evidence>
<evidence type="ECO:0000313" key="9">
    <source>
        <dbReference type="EMBL" id="CAE0232008.1"/>
    </source>
</evidence>
<dbReference type="GO" id="GO:0004155">
    <property type="term" value="F:6,7-dihydropteridine reductase activity"/>
    <property type="evidence" value="ECO:0007669"/>
    <property type="project" value="UniProtKB-EC"/>
</dbReference>
<dbReference type="InterPro" id="IPR036291">
    <property type="entry name" value="NAD(P)-bd_dom_sf"/>
</dbReference>
<dbReference type="GO" id="GO:0005737">
    <property type="term" value="C:cytoplasm"/>
    <property type="evidence" value="ECO:0007669"/>
    <property type="project" value="TreeGrafter"/>
</dbReference>
<gene>
    <name evidence="9" type="ORF">SRAS04492_LOCUS3806</name>
</gene>
<dbReference type="EC" id="1.5.1.34" evidence="6"/>
<organism evidence="9">
    <name type="scientific">Strombidium rassoulzadegani</name>
    <dbReference type="NCBI Taxonomy" id="1082188"/>
    <lineage>
        <taxon>Eukaryota</taxon>
        <taxon>Sar</taxon>
        <taxon>Alveolata</taxon>
        <taxon>Ciliophora</taxon>
        <taxon>Intramacronucleata</taxon>
        <taxon>Spirotrichea</taxon>
        <taxon>Oligotrichia</taxon>
        <taxon>Strombidiidae</taxon>
        <taxon>Strombidium</taxon>
    </lineage>
</organism>
<evidence type="ECO:0000256" key="6">
    <source>
        <dbReference type="ARBA" id="ARBA00039153"/>
    </source>
</evidence>
<proteinExistence type="inferred from homology"/>
<evidence type="ECO:0000256" key="1">
    <source>
        <dbReference type="ARBA" id="ARBA00006484"/>
    </source>
</evidence>
<dbReference type="GO" id="GO:0070402">
    <property type="term" value="F:NADPH binding"/>
    <property type="evidence" value="ECO:0007669"/>
    <property type="project" value="TreeGrafter"/>
</dbReference>
<dbReference type="FunFam" id="3.40.50.720:FF:000157">
    <property type="entry name" value="Quinoid dihydropteridine reductase"/>
    <property type="match status" value="1"/>
</dbReference>
<dbReference type="GO" id="GO:0006729">
    <property type="term" value="P:tetrahydrobiopterin biosynthetic process"/>
    <property type="evidence" value="ECO:0007669"/>
    <property type="project" value="UniProtKB-KW"/>
</dbReference>
<dbReference type="AlphaFoldDB" id="A0A7S3FUQ0"/>
<keyword evidence="5" id="KW-0783">Tetrahydrobiopterin biosynthesis</keyword>
<evidence type="ECO:0000256" key="4">
    <source>
        <dbReference type="ARBA" id="ARBA00023002"/>
    </source>
</evidence>
<dbReference type="Gene3D" id="3.40.50.720">
    <property type="entry name" value="NAD(P)-binding Rossmann-like Domain"/>
    <property type="match status" value="1"/>
</dbReference>